<evidence type="ECO:0000256" key="5">
    <source>
        <dbReference type="ARBA" id="ARBA00022840"/>
    </source>
</evidence>
<dbReference type="EMBL" id="JAOUSF010000004">
    <property type="protein sequence ID" value="MCU9614403.1"/>
    <property type="molecule type" value="Genomic_DNA"/>
</dbReference>
<keyword evidence="3 7" id="KW-0436">Ligase</keyword>
<feature type="binding site" evidence="7">
    <location>
        <position position="444"/>
    </location>
    <ligand>
        <name>deamido-NAD(+)</name>
        <dbReference type="ChEBI" id="CHEBI:58437"/>
        <note>ligand shared between two neighboring subunits</note>
    </ligand>
</feature>
<comment type="similarity">
    <text evidence="9">Belongs to the NAD synthetase family.</text>
</comment>
<feature type="active site" description="Proton acceptor; for glutaminase activity" evidence="7">
    <location>
        <position position="49"/>
    </location>
</feature>
<sequence>MKLADYGFIRAGVAVPTLQIGNPVYNCKEIAQLIKKAAEENVKVLGFPELSITGYTSADLFHQRHLLKESEKALKMLIEEVASINMLVAVGMPLECDNQLFNTAVIFQAGKILGVVPKTFIPNYNEYYEKRWFASSVNRISDTIYLCGQEVPFHENLLFRDRETEAIVGVEICEDLWMPIPPSSHHAIYGANILINLSASNEVIGKYEYRRDLVRIHSAKTFSGYLYASAGQTESTTDVVFSGHSIIAENGTVLEELNFPEESAFIYQDIDIERLRNDRRKFHTFMGKVEKREYKYVDISLAEKEEKIVAFARPIDPRPFVPANKEKRDERCRGIFQIQSSGLVQRLSKTGIKKAVVGISGGLDSTLALLVMVEAFQRLKLPMENIIGVTMPGFGTTDRTYQNAITLMKEFGITVREIPIAKSVEQHFKDIGYDSSNRDVVYENSQARERTQILMDVSNQVGGLVVGTGDLSELALGWATYNGDHMSMYAVNSGVPKTLVRYLVEWYATTTKNEKIATALMDVYHTPVSPELLPPDEQGNIQQKTEEIVGSYDLNDFFLYYMLRFGYTPGKLVFLAEQAFQNVYTREEIKAWLRKFYQRFFTQQFKRSCLPDGVKVGSINLSPRGDWRMPSDASYQLWVQALEKL</sequence>
<feature type="binding site" evidence="7">
    <location>
        <begin position="478"/>
        <end position="481"/>
    </location>
    <ligand>
        <name>deamido-NAD(+)</name>
        <dbReference type="ChEBI" id="CHEBI:58437"/>
        <note>ligand shared between two neighboring subunits</note>
    </ligand>
</feature>
<accession>A0AAE3IVK4</accession>
<comment type="caution">
    <text evidence="11">The sequence shown here is derived from an EMBL/GenBank/DDBJ whole genome shotgun (WGS) entry which is preliminary data.</text>
</comment>
<dbReference type="AlphaFoldDB" id="A0AAE3IVK4"/>
<dbReference type="PANTHER" id="PTHR23090">
    <property type="entry name" value="NH 3 /GLUTAMINE-DEPENDENT NAD + SYNTHETASE"/>
    <property type="match status" value="1"/>
</dbReference>
<dbReference type="Proteomes" id="UP001209318">
    <property type="component" value="Unassembled WGS sequence"/>
</dbReference>
<evidence type="ECO:0000256" key="9">
    <source>
        <dbReference type="RuleBase" id="RU003811"/>
    </source>
</evidence>
<evidence type="ECO:0000256" key="7">
    <source>
        <dbReference type="HAMAP-Rule" id="MF_02090"/>
    </source>
</evidence>
<evidence type="ECO:0000256" key="6">
    <source>
        <dbReference type="ARBA" id="ARBA00023027"/>
    </source>
</evidence>
<feature type="binding site" evidence="7">
    <location>
        <position position="206"/>
    </location>
    <ligand>
        <name>L-glutamine</name>
        <dbReference type="ChEBI" id="CHEBI:58359"/>
    </ligand>
</feature>
<evidence type="ECO:0000313" key="12">
    <source>
        <dbReference type="Proteomes" id="UP001209318"/>
    </source>
</evidence>
<dbReference type="InterPro" id="IPR014445">
    <property type="entry name" value="Gln-dep_NAD_synthase"/>
</dbReference>
<dbReference type="RefSeq" id="WP_263073682.1">
    <property type="nucleotide sequence ID" value="NZ_JAOUSF010000004.1"/>
</dbReference>
<feature type="domain" description="CN hydrolase" evidence="10">
    <location>
        <begin position="11"/>
        <end position="272"/>
    </location>
</feature>
<feature type="binding site" evidence="7">
    <location>
        <position position="200"/>
    </location>
    <ligand>
        <name>L-glutamine</name>
        <dbReference type="ChEBI" id="CHEBI:58359"/>
    </ligand>
</feature>
<feature type="binding site" evidence="7">
    <location>
        <position position="124"/>
    </location>
    <ligand>
        <name>L-glutamine</name>
        <dbReference type="ChEBI" id="CHEBI:58359"/>
    </ligand>
</feature>
<feature type="active site" description="For glutaminase activity" evidence="7">
    <location>
        <position position="118"/>
    </location>
</feature>
<feature type="active site" description="Nucleophile; for glutaminase activity" evidence="7">
    <location>
        <position position="173"/>
    </location>
</feature>
<evidence type="ECO:0000256" key="8">
    <source>
        <dbReference type="PIRNR" id="PIRNR006630"/>
    </source>
</evidence>
<dbReference type="SUPFAM" id="SSF52402">
    <property type="entry name" value="Adenine nucleotide alpha hydrolases-like"/>
    <property type="match status" value="1"/>
</dbReference>
<dbReference type="Gene3D" id="1.10.10.1140">
    <property type="entry name" value="Glutamine-dependent NAD+ synthetase, C-terminal domain"/>
    <property type="match status" value="1"/>
</dbReference>
<keyword evidence="5 7" id="KW-0067">ATP-binding</keyword>
<keyword evidence="12" id="KW-1185">Reference proteome</keyword>
<dbReference type="InterPro" id="IPR041856">
    <property type="entry name" value="NAD+_synth_C"/>
</dbReference>
<dbReference type="HAMAP" id="MF_02090">
    <property type="entry name" value="NadE_glutamine_dep"/>
    <property type="match status" value="1"/>
</dbReference>
<dbReference type="PROSITE" id="PS50263">
    <property type="entry name" value="CN_HYDROLASE"/>
    <property type="match status" value="1"/>
</dbReference>
<dbReference type="Gene3D" id="3.60.110.10">
    <property type="entry name" value="Carbon-nitrogen hydrolase"/>
    <property type="match status" value="1"/>
</dbReference>
<dbReference type="InterPro" id="IPR014729">
    <property type="entry name" value="Rossmann-like_a/b/a_fold"/>
</dbReference>
<comment type="catalytic activity">
    <reaction evidence="7 8">
        <text>deamido-NAD(+) + L-glutamine + ATP + H2O = L-glutamate + AMP + diphosphate + NAD(+) + H(+)</text>
        <dbReference type="Rhea" id="RHEA:24384"/>
        <dbReference type="ChEBI" id="CHEBI:15377"/>
        <dbReference type="ChEBI" id="CHEBI:15378"/>
        <dbReference type="ChEBI" id="CHEBI:29985"/>
        <dbReference type="ChEBI" id="CHEBI:30616"/>
        <dbReference type="ChEBI" id="CHEBI:33019"/>
        <dbReference type="ChEBI" id="CHEBI:57540"/>
        <dbReference type="ChEBI" id="CHEBI:58359"/>
        <dbReference type="ChEBI" id="CHEBI:58437"/>
        <dbReference type="ChEBI" id="CHEBI:456215"/>
        <dbReference type="EC" id="6.3.5.1"/>
    </reaction>
</comment>
<dbReference type="NCBIfam" id="NF002730">
    <property type="entry name" value="PRK02628.1"/>
    <property type="match status" value="1"/>
</dbReference>
<evidence type="ECO:0000256" key="4">
    <source>
        <dbReference type="ARBA" id="ARBA00022741"/>
    </source>
</evidence>
<organism evidence="11 12">
    <name type="scientific">Perspicuibacillus lycopersici</name>
    <dbReference type="NCBI Taxonomy" id="1325689"/>
    <lineage>
        <taxon>Bacteria</taxon>
        <taxon>Bacillati</taxon>
        <taxon>Bacillota</taxon>
        <taxon>Bacilli</taxon>
        <taxon>Bacillales</taxon>
        <taxon>Bacillaceae</taxon>
        <taxon>Perspicuibacillus</taxon>
    </lineage>
</organism>
<dbReference type="GO" id="GO:0005737">
    <property type="term" value="C:cytoplasm"/>
    <property type="evidence" value="ECO:0007669"/>
    <property type="project" value="InterPro"/>
</dbReference>
<proteinExistence type="inferred from homology"/>
<dbReference type="InterPro" id="IPR036526">
    <property type="entry name" value="C-N_Hydrolase_sf"/>
</dbReference>
<feature type="binding site" evidence="7">
    <location>
        <position position="468"/>
    </location>
    <ligand>
        <name>ATP</name>
        <dbReference type="ChEBI" id="CHEBI:30616"/>
    </ligand>
</feature>
<dbReference type="InterPro" id="IPR003010">
    <property type="entry name" value="C-N_Hydrolase"/>
</dbReference>
<dbReference type="GO" id="GO:0004359">
    <property type="term" value="F:glutaminase activity"/>
    <property type="evidence" value="ECO:0007669"/>
    <property type="project" value="InterPro"/>
</dbReference>
<dbReference type="NCBIfam" id="TIGR00552">
    <property type="entry name" value="nadE"/>
    <property type="match status" value="1"/>
</dbReference>
<protein>
    <recommendedName>
        <fullName evidence="7 8">Glutamine-dependent NAD(+) synthetase</fullName>
        <ecNumber evidence="7 8">6.3.5.1</ecNumber>
    </recommendedName>
    <alternativeName>
        <fullName evidence="7 8">NAD(+) synthase [glutamine-hydrolyzing]</fullName>
    </alternativeName>
</protein>
<keyword evidence="6 7" id="KW-0520">NAD</keyword>
<comment type="pathway">
    <text evidence="1 7 8">Cofactor biosynthesis; NAD(+) biosynthesis; NAD(+) from deamido-NAD(+) (L-Gln route): step 1/1.</text>
</comment>
<dbReference type="Gene3D" id="3.40.50.620">
    <property type="entry name" value="HUPs"/>
    <property type="match status" value="1"/>
</dbReference>
<evidence type="ECO:0000256" key="1">
    <source>
        <dbReference type="ARBA" id="ARBA00005188"/>
    </source>
</evidence>
<dbReference type="InterPro" id="IPR003694">
    <property type="entry name" value="NAD_synthase"/>
</dbReference>
<dbReference type="CDD" id="cd00553">
    <property type="entry name" value="NAD_synthase"/>
    <property type="match status" value="1"/>
</dbReference>
<keyword evidence="4 7" id="KW-0547">Nucleotide-binding</keyword>
<dbReference type="InterPro" id="IPR022310">
    <property type="entry name" value="NAD/GMP_synthase"/>
</dbReference>
<gene>
    <name evidence="7" type="primary">nadE</name>
    <name evidence="11" type="ORF">OEV98_12735</name>
</gene>
<name>A0AAE3IVK4_9BACI</name>
<dbReference type="SUPFAM" id="SSF56317">
    <property type="entry name" value="Carbon-nitrogen hydrolase"/>
    <property type="match status" value="1"/>
</dbReference>
<dbReference type="GO" id="GO:0008795">
    <property type="term" value="F:NAD+ synthase activity"/>
    <property type="evidence" value="ECO:0007669"/>
    <property type="project" value="UniProtKB-UniRule"/>
</dbReference>
<feature type="binding site" evidence="7">
    <location>
        <position position="606"/>
    </location>
    <ligand>
        <name>deamido-NAD(+)</name>
        <dbReference type="ChEBI" id="CHEBI:58437"/>
        <note>ligand shared between two neighboring subunits</note>
    </ligand>
</feature>
<dbReference type="GO" id="GO:0009435">
    <property type="term" value="P:NAD+ biosynthetic process"/>
    <property type="evidence" value="ECO:0007669"/>
    <property type="project" value="UniProtKB-UniRule"/>
</dbReference>
<dbReference type="CDD" id="cd07570">
    <property type="entry name" value="GAT_Gln-NAD-synth"/>
    <property type="match status" value="1"/>
</dbReference>
<dbReference type="PANTHER" id="PTHR23090:SF9">
    <property type="entry name" value="GLUTAMINE-DEPENDENT NAD(+) SYNTHETASE"/>
    <property type="match status" value="1"/>
</dbReference>
<dbReference type="GO" id="GO:0003952">
    <property type="term" value="F:NAD+ synthase (glutamine-hydrolyzing) activity"/>
    <property type="evidence" value="ECO:0007669"/>
    <property type="project" value="UniProtKB-UniRule"/>
</dbReference>
<comment type="similarity">
    <text evidence="2 7 8">In the C-terminal section; belongs to the NAD synthetase family.</text>
</comment>
<dbReference type="Pfam" id="PF02540">
    <property type="entry name" value="NAD_synthase"/>
    <property type="match status" value="1"/>
</dbReference>
<dbReference type="PIRSF" id="PIRSF006630">
    <property type="entry name" value="NADS_GAT"/>
    <property type="match status" value="1"/>
</dbReference>
<evidence type="ECO:0000256" key="3">
    <source>
        <dbReference type="ARBA" id="ARBA00022598"/>
    </source>
</evidence>
<feature type="binding site" evidence="7">
    <location>
        <begin position="358"/>
        <end position="365"/>
    </location>
    <ligand>
        <name>ATP</name>
        <dbReference type="ChEBI" id="CHEBI:30616"/>
    </ligand>
</feature>
<dbReference type="GO" id="GO:0005524">
    <property type="term" value="F:ATP binding"/>
    <property type="evidence" value="ECO:0007669"/>
    <property type="project" value="UniProtKB-UniRule"/>
</dbReference>
<feature type="binding site" evidence="7">
    <location>
        <position position="473"/>
    </location>
    <ligand>
        <name>deamido-NAD(+)</name>
        <dbReference type="ChEBI" id="CHEBI:58437"/>
        <note>ligand shared between two neighboring subunits</note>
    </ligand>
</feature>
<evidence type="ECO:0000313" key="11">
    <source>
        <dbReference type="EMBL" id="MCU9614403.1"/>
    </source>
</evidence>
<dbReference type="Pfam" id="PF00795">
    <property type="entry name" value="CN_hydrolase"/>
    <property type="match status" value="1"/>
</dbReference>
<reference evidence="11" key="1">
    <citation type="submission" date="2022-10" db="EMBL/GenBank/DDBJ databases">
        <title>Description of Fervidibacillus gen. nov. in the family Fervidibacillaceae fam. nov. with two species, Fervidibacillus albus sp. nov., and Fervidibacillus halotolerans sp. nov., isolated from tidal flat sediments.</title>
        <authorList>
            <person name="Kwon K.K."/>
            <person name="Yang S.-H."/>
        </authorList>
    </citation>
    <scope>NUCLEOTIDE SEQUENCE</scope>
    <source>
        <strain evidence="11">JCM 19140</strain>
    </source>
</reference>
<evidence type="ECO:0000259" key="10">
    <source>
        <dbReference type="PROSITE" id="PS50263"/>
    </source>
</evidence>
<comment type="function">
    <text evidence="7">Catalyzes the ATP-dependent amidation of deamido-NAD to form NAD. Uses L-glutamine as a nitrogen source.</text>
</comment>
<dbReference type="EC" id="6.3.5.1" evidence="7 8"/>
<evidence type="ECO:0000256" key="2">
    <source>
        <dbReference type="ARBA" id="ARBA00007145"/>
    </source>
</evidence>